<evidence type="ECO:0000313" key="4">
    <source>
        <dbReference type="Proteomes" id="UP000051682"/>
    </source>
</evidence>
<dbReference type="Proteomes" id="UP000548067">
    <property type="component" value="Unassembled WGS sequence"/>
</dbReference>
<comment type="caution">
    <text evidence="2">The sequence shown here is derived from an EMBL/GenBank/DDBJ whole genome shotgun (WGS) entry which is preliminary data.</text>
</comment>
<feature type="domain" description="Phage tail collar" evidence="1">
    <location>
        <begin position="7"/>
        <end position="62"/>
    </location>
</feature>
<reference evidence="2 4" key="1">
    <citation type="submission" date="2015-10" db="EMBL/GenBank/DDBJ databases">
        <title>Chryseobacterium aquaticum genome.</title>
        <authorList>
            <person name="Newman J.D."/>
            <person name="Ferguson M.B."/>
            <person name="Miller J.R."/>
        </authorList>
    </citation>
    <scope>NUCLEOTIDE SEQUENCE [LARGE SCALE GENOMIC DNA]</scope>
    <source>
        <strain evidence="2 4">KCTC 12483</strain>
    </source>
</reference>
<gene>
    <name evidence="2" type="ORF">AR438_16450</name>
    <name evidence="3" type="ORF">HIO71_09125</name>
</gene>
<sequence length="180" mass="18918">MDGTMSEIRIFAGDFAPKNWAFCQGQLLNINTNQALFALLGTTYGGNGVTTFMLPNFAGRAPMGAGNAVGVEKYQLGEMSGNEKVTCTLANMPTHTHASGTETVAIKTFSDGGDTGSPTDNTLASLSGLYSNQTADTTLRPISTAFNLSVAGGSQPINIQQPYLGVNYIICLYGIFPSRS</sequence>
<keyword evidence="4" id="KW-1185">Reference proteome</keyword>
<evidence type="ECO:0000313" key="2">
    <source>
        <dbReference type="EMBL" id="KQK24768.1"/>
    </source>
</evidence>
<reference evidence="3 5" key="2">
    <citation type="submission" date="2020-04" db="EMBL/GenBank/DDBJ databases">
        <title>Genome analysis and antimicrobial resistance characteristics of Chryseobacterium aquaticum isolated from farmed salmonids.</title>
        <authorList>
            <person name="Saticioglu I.B."/>
            <person name="Duman M."/>
            <person name="Altun S."/>
        </authorList>
    </citation>
    <scope>NUCLEOTIDE SEQUENCE [LARGE SCALE GENOMIC DNA]</scope>
    <source>
        <strain evidence="3 5">C-174</strain>
    </source>
</reference>
<dbReference type="OrthoDB" id="9810174at2"/>
<proteinExistence type="predicted"/>
<dbReference type="EMBL" id="JABCJF010000004">
    <property type="protein sequence ID" value="NMR34367.1"/>
    <property type="molecule type" value="Genomic_DNA"/>
</dbReference>
<name>A0A0Q3HPS1_9FLAO</name>
<dbReference type="Pfam" id="PF07484">
    <property type="entry name" value="Collar"/>
    <property type="match status" value="1"/>
</dbReference>
<accession>A0A0Q3HPS1</accession>
<evidence type="ECO:0000259" key="1">
    <source>
        <dbReference type="Pfam" id="PF07484"/>
    </source>
</evidence>
<dbReference type="STRING" id="452084.AR438_16450"/>
<dbReference type="InterPro" id="IPR037053">
    <property type="entry name" value="Phage_tail_collar_dom_sf"/>
</dbReference>
<dbReference type="Gene3D" id="3.90.1340.10">
    <property type="entry name" value="Phage tail collar domain"/>
    <property type="match status" value="1"/>
</dbReference>
<protein>
    <submittedName>
        <fullName evidence="3">Phage tail protein</fullName>
    </submittedName>
</protein>
<dbReference type="SUPFAM" id="SSF88874">
    <property type="entry name" value="Receptor-binding domain of short tail fibre protein gp12"/>
    <property type="match status" value="1"/>
</dbReference>
<dbReference type="AlphaFoldDB" id="A0A0Q3HPS1"/>
<evidence type="ECO:0000313" key="3">
    <source>
        <dbReference type="EMBL" id="NMR34367.1"/>
    </source>
</evidence>
<dbReference type="EMBL" id="LLYZ01000020">
    <property type="protein sequence ID" value="KQK24768.1"/>
    <property type="molecule type" value="Genomic_DNA"/>
</dbReference>
<dbReference type="InterPro" id="IPR011083">
    <property type="entry name" value="Phage_tail_collar_dom"/>
</dbReference>
<evidence type="ECO:0000313" key="5">
    <source>
        <dbReference type="Proteomes" id="UP000548067"/>
    </source>
</evidence>
<dbReference type="Proteomes" id="UP000051682">
    <property type="component" value="Unassembled WGS sequence"/>
</dbReference>
<organism evidence="2 4">
    <name type="scientific">Chryseobacterium aquaticum</name>
    <dbReference type="NCBI Taxonomy" id="452084"/>
    <lineage>
        <taxon>Bacteria</taxon>
        <taxon>Pseudomonadati</taxon>
        <taxon>Bacteroidota</taxon>
        <taxon>Flavobacteriia</taxon>
        <taxon>Flavobacteriales</taxon>
        <taxon>Weeksellaceae</taxon>
        <taxon>Chryseobacterium group</taxon>
        <taxon>Chryseobacterium</taxon>
    </lineage>
</organism>
<dbReference type="RefSeq" id="WP_056017434.1">
    <property type="nucleotide sequence ID" value="NZ_JABCJF010000004.1"/>
</dbReference>